<feature type="non-terminal residue" evidence="1">
    <location>
        <position position="344"/>
    </location>
</feature>
<protein>
    <submittedName>
        <fullName evidence="1">Uncharacterized protein</fullName>
    </submittedName>
</protein>
<dbReference type="AlphaFoldDB" id="A0A4Y9ZJ48"/>
<accession>A0A4Y9ZJ48</accession>
<organism evidence="1 2">
    <name type="scientific">Hericium alpestre</name>
    <dbReference type="NCBI Taxonomy" id="135208"/>
    <lineage>
        <taxon>Eukaryota</taxon>
        <taxon>Fungi</taxon>
        <taxon>Dikarya</taxon>
        <taxon>Basidiomycota</taxon>
        <taxon>Agaricomycotina</taxon>
        <taxon>Agaricomycetes</taxon>
        <taxon>Russulales</taxon>
        <taxon>Hericiaceae</taxon>
        <taxon>Hericium</taxon>
    </lineage>
</organism>
<evidence type="ECO:0000313" key="1">
    <source>
        <dbReference type="EMBL" id="TFY73479.1"/>
    </source>
</evidence>
<keyword evidence="2" id="KW-1185">Reference proteome</keyword>
<comment type="caution">
    <text evidence="1">The sequence shown here is derived from an EMBL/GenBank/DDBJ whole genome shotgun (WGS) entry which is preliminary data.</text>
</comment>
<sequence length="344" mass="39259">MSESAYPPGLADSEAVPLCELWHFRGPCQPQDGPWVDIARLYAALWSRPERSRCVFSQGTHHPGTARTFTPEWFSLSSTPSRQYLPRLLVRPEYRELIAGIDKRRATSDSALVLGWSGIGISMLMRIYLAELLMRGEPVLWFNPGAPASFFAFDGDENGGRVRMLTADAFESFLYYNRHFRGCFALFDSTSAVPEPPARLAYCEDVWFVHTTSENNHAWPWRRKCMKWWMRPCTWPEIYVIAEYVAHRAHALTASSPAHRRDPQAPETGVRDAYLTCGPCIYLVNNRQPLFFRAQIREQTKHRSATLAHLDFPYYRSRGLRSDGTPAYIGPPELFIPIPPCTGP</sequence>
<dbReference type="EMBL" id="SFCI01002819">
    <property type="protein sequence ID" value="TFY73479.1"/>
    <property type="molecule type" value="Genomic_DNA"/>
</dbReference>
<gene>
    <name evidence="1" type="ORF">EWM64_g10533</name>
</gene>
<proteinExistence type="predicted"/>
<evidence type="ECO:0000313" key="2">
    <source>
        <dbReference type="Proteomes" id="UP000298061"/>
    </source>
</evidence>
<name>A0A4Y9ZJ48_9AGAM</name>
<dbReference type="Proteomes" id="UP000298061">
    <property type="component" value="Unassembled WGS sequence"/>
</dbReference>
<reference evidence="1 2" key="1">
    <citation type="submission" date="2019-02" db="EMBL/GenBank/DDBJ databases">
        <title>Genome sequencing of the rare red list fungi Hericium alpestre (H. flagellum).</title>
        <authorList>
            <person name="Buettner E."/>
            <person name="Kellner H."/>
        </authorList>
    </citation>
    <scope>NUCLEOTIDE SEQUENCE [LARGE SCALE GENOMIC DNA]</scope>
    <source>
        <strain evidence="1 2">DSM 108284</strain>
    </source>
</reference>